<reference evidence="2" key="1">
    <citation type="submission" date="2016-12" db="EMBL/GenBank/DDBJ databases">
        <authorList>
            <person name="Varghese N."/>
            <person name="Submissions S."/>
        </authorList>
    </citation>
    <scope>NUCLEOTIDE SEQUENCE [LARGE SCALE GENOMIC DNA]</scope>
    <source>
        <strain evidence="2">DSM 13020</strain>
    </source>
</reference>
<keyword evidence="2" id="KW-1185">Reference proteome</keyword>
<dbReference type="AlphaFoldDB" id="A0A1M7T7N8"/>
<gene>
    <name evidence="1" type="ORF">SAMN02745226_01665</name>
</gene>
<dbReference type="EMBL" id="FRDJ01000011">
    <property type="protein sequence ID" value="SHN66726.1"/>
    <property type="molecule type" value="Genomic_DNA"/>
</dbReference>
<evidence type="ECO:0000313" key="1">
    <source>
        <dbReference type="EMBL" id="SHN66726.1"/>
    </source>
</evidence>
<organism evidence="1 2">
    <name type="scientific">Fervidobacterium gondwanense DSM 13020</name>
    <dbReference type="NCBI Taxonomy" id="1121883"/>
    <lineage>
        <taxon>Bacteria</taxon>
        <taxon>Thermotogati</taxon>
        <taxon>Thermotogota</taxon>
        <taxon>Thermotogae</taxon>
        <taxon>Thermotogales</taxon>
        <taxon>Fervidobacteriaceae</taxon>
        <taxon>Fervidobacterium</taxon>
    </lineage>
</organism>
<proteinExistence type="predicted"/>
<sequence>MKKAKDYPGKKFRKRIPIFVMTFAFLILLNQISNGETLYFGVSPFDTTMKLNAKYDFSFWKFKAKFDVDIPLTENAGFVFIKPDISDLFESFEFIEAPYKVTYTAFNTSIPFSTFFNPAQKVWYATWVGTGYAGSGLIHKTENFSILGSGMAVNASIRIPIGSANLYAFVERTQNGFNFGIGNTVYVFTGEKTGLGFFLSEKNVVLYALIYHSSDSANSFDLVNGMALKTDNFEINIVNDNIDGNDTIIGRVIWKVGGVYVVGRLQGKEVRLDVEFPIW</sequence>
<dbReference type="OrthoDB" id="42731at2"/>
<name>A0A1M7T7N8_FERGO</name>
<accession>A0A1M7T7N8</accession>
<protein>
    <submittedName>
        <fullName evidence="1">Uncharacterized protein</fullName>
    </submittedName>
</protein>
<dbReference type="RefSeq" id="WP_072760401.1">
    <property type="nucleotide sequence ID" value="NZ_FRDJ01000011.1"/>
</dbReference>
<evidence type="ECO:0000313" key="2">
    <source>
        <dbReference type="Proteomes" id="UP000184207"/>
    </source>
</evidence>
<dbReference type="Proteomes" id="UP000184207">
    <property type="component" value="Unassembled WGS sequence"/>
</dbReference>
<dbReference type="STRING" id="1121883.SAMN02745226_01665"/>